<evidence type="ECO:0000313" key="3">
    <source>
        <dbReference type="Proteomes" id="UP000823772"/>
    </source>
</evidence>
<evidence type="ECO:0000313" key="2">
    <source>
        <dbReference type="EMBL" id="MBO8481354.1"/>
    </source>
</evidence>
<dbReference type="AlphaFoldDB" id="A0A9D9NPI3"/>
<dbReference type="PROSITE" id="PS51257">
    <property type="entry name" value="PROKAR_LIPOPROTEIN"/>
    <property type="match status" value="1"/>
</dbReference>
<dbReference type="Gene3D" id="3.90.930.1">
    <property type="match status" value="1"/>
</dbReference>
<evidence type="ECO:0008006" key="4">
    <source>
        <dbReference type="Google" id="ProtNLM"/>
    </source>
</evidence>
<gene>
    <name evidence="2" type="ORF">IAC87_02270</name>
</gene>
<reference evidence="2" key="1">
    <citation type="submission" date="2020-10" db="EMBL/GenBank/DDBJ databases">
        <authorList>
            <person name="Gilroy R."/>
        </authorList>
    </citation>
    <scope>NUCLEOTIDE SEQUENCE</scope>
    <source>
        <strain evidence="2">B3-2255</strain>
    </source>
</reference>
<reference evidence="2" key="2">
    <citation type="journal article" date="2021" name="PeerJ">
        <title>Extensive microbial diversity within the chicken gut microbiome revealed by metagenomics and culture.</title>
        <authorList>
            <person name="Gilroy R."/>
            <person name="Ravi A."/>
            <person name="Getino M."/>
            <person name="Pursley I."/>
            <person name="Horton D.L."/>
            <person name="Alikhan N.F."/>
            <person name="Baker D."/>
            <person name="Gharbi K."/>
            <person name="Hall N."/>
            <person name="Watson M."/>
            <person name="Adriaenssens E.M."/>
            <person name="Foster-Nyarko E."/>
            <person name="Jarju S."/>
            <person name="Secka A."/>
            <person name="Antonio M."/>
            <person name="Oren A."/>
            <person name="Chaudhuri R.R."/>
            <person name="La Ragione R."/>
            <person name="Hildebrand F."/>
            <person name="Pallen M.J."/>
        </authorList>
    </citation>
    <scope>NUCLEOTIDE SEQUENCE</scope>
    <source>
        <strain evidence="2">B3-2255</strain>
    </source>
</reference>
<comment type="caution">
    <text evidence="2">The sequence shown here is derived from an EMBL/GenBank/DDBJ whole genome shotgun (WGS) entry which is preliminary data.</text>
</comment>
<protein>
    <recommendedName>
        <fullName evidence="4">DUF4595 domain-containing protein</fullName>
    </recommendedName>
</protein>
<sequence>MKNLLKISAAAACVSLAFMAASCNRPFHKPDQDLLKYELRGNVASVRSIPYSVDSVAGGYEISGVEASMNNICAEFNEDGMVTRLQRFNRNGDLVSTQENTYNPDGLIAESVITSAAGETVEKSVYVYKAGRLASLTVTDAQDSLKKYETYKYYGLDSLKATFSYKEGETAGYRIMAYDENGHNTANITYSSKNGKVLSRFDLEYDSLGRSVSVKSDNIFFGEMNSEMTYDEGGQRSSLLMVSNRGETLFSFKFKVDSVGNWVERETYRDDEPRPLRVEKREIVYR</sequence>
<keyword evidence="1" id="KW-0732">Signal</keyword>
<feature type="signal peptide" evidence="1">
    <location>
        <begin position="1"/>
        <end position="20"/>
    </location>
</feature>
<evidence type="ECO:0000256" key="1">
    <source>
        <dbReference type="SAM" id="SignalP"/>
    </source>
</evidence>
<name>A0A9D9NPI3_9BACT</name>
<organism evidence="2 3">
    <name type="scientific">Candidatus Merdivivens faecigallinarum</name>
    <dbReference type="NCBI Taxonomy" id="2840871"/>
    <lineage>
        <taxon>Bacteria</taxon>
        <taxon>Pseudomonadati</taxon>
        <taxon>Bacteroidota</taxon>
        <taxon>Bacteroidia</taxon>
        <taxon>Bacteroidales</taxon>
        <taxon>Muribaculaceae</taxon>
        <taxon>Muribaculaceae incertae sedis</taxon>
        <taxon>Candidatus Merdivivens</taxon>
    </lineage>
</organism>
<accession>A0A9D9NPI3</accession>
<dbReference type="Proteomes" id="UP000823772">
    <property type="component" value="Unassembled WGS sequence"/>
</dbReference>
<proteinExistence type="predicted"/>
<dbReference type="EMBL" id="JADILY010000046">
    <property type="protein sequence ID" value="MBO8481354.1"/>
    <property type="molecule type" value="Genomic_DNA"/>
</dbReference>
<feature type="chain" id="PRO_5038921099" description="DUF4595 domain-containing protein" evidence="1">
    <location>
        <begin position="21"/>
        <end position="286"/>
    </location>
</feature>